<dbReference type="Proteomes" id="UP000664807">
    <property type="component" value="Unassembled WGS sequence"/>
</dbReference>
<accession>A0ABS3FB82</accession>
<dbReference type="PANTHER" id="PTHR30273">
    <property type="entry name" value="PERIPLASMIC SIGNAL SENSOR AND SIGMA FACTOR ACTIVATOR FECR-RELATED"/>
    <property type="match status" value="1"/>
</dbReference>
<sequence length="393" mass="44735">MTKIDIRRIITRYINQEASQEELGILYEWVKKEDNKEVFKKLVQADFLVNYEDKSWKTEEAFESFLYTIKEKEAVKVRPLYNIEQVWKYAAIIMVVIGSSLYFSLNQNPFGDISVKVNPKHITLQLENGEILTIDPESDATFRSRNGNTIVSLKEGVLTQEDAQAEKGKVRRNTISVPFGKTLSVTLQDGSVVMLNSGSSMTYPSSFAFMDTREVVLNGEAFFEITKNPEKPFIVKTQAMYTQVFGTVFNVSAYEEDGPGQVVLVEGSVGVGESNDALNSKDLQMLKPYQKATHVQGDDVNFIVEDVDVSSYISWTKGILAFENESMGQIIKRLQRQYDIAIVNQFEELEQRRFTGMFDEESIDNVLRTIQAHTNFSYEIEGNTITIKKNSKQ</sequence>
<name>A0ABS3FB82_9FLAO</name>
<proteinExistence type="predicted"/>
<dbReference type="InterPro" id="IPR032508">
    <property type="entry name" value="FecR_C"/>
</dbReference>
<evidence type="ECO:0000259" key="3">
    <source>
        <dbReference type="Pfam" id="PF16344"/>
    </source>
</evidence>
<evidence type="ECO:0000259" key="2">
    <source>
        <dbReference type="Pfam" id="PF04773"/>
    </source>
</evidence>
<keyword evidence="1" id="KW-0472">Membrane</keyword>
<feature type="domain" description="Protein FecR C-terminal" evidence="3">
    <location>
        <begin position="320"/>
        <end position="387"/>
    </location>
</feature>
<dbReference type="Gene3D" id="3.55.50.30">
    <property type="match status" value="1"/>
</dbReference>
<organism evidence="4 5">
    <name type="scientific">Flagellimonas profundi</name>
    <dbReference type="NCBI Taxonomy" id="2915620"/>
    <lineage>
        <taxon>Bacteria</taxon>
        <taxon>Pseudomonadati</taxon>
        <taxon>Bacteroidota</taxon>
        <taxon>Flavobacteriia</taxon>
        <taxon>Flavobacteriales</taxon>
        <taxon>Flavobacteriaceae</taxon>
        <taxon>Flagellimonas</taxon>
    </lineage>
</organism>
<dbReference type="Gene3D" id="2.60.120.1440">
    <property type="match status" value="1"/>
</dbReference>
<gene>
    <name evidence="4" type="ORF">J0654_01140</name>
</gene>
<dbReference type="EMBL" id="JAFLNM010000001">
    <property type="protein sequence ID" value="MBO0340222.1"/>
    <property type="molecule type" value="Genomic_DNA"/>
</dbReference>
<comment type="caution">
    <text evidence="4">The sequence shown here is derived from an EMBL/GenBank/DDBJ whole genome shotgun (WGS) entry which is preliminary data.</text>
</comment>
<feature type="transmembrane region" description="Helical" evidence="1">
    <location>
        <begin position="86"/>
        <end position="105"/>
    </location>
</feature>
<dbReference type="InterPro" id="IPR006860">
    <property type="entry name" value="FecR"/>
</dbReference>
<dbReference type="Pfam" id="PF16344">
    <property type="entry name" value="FecR_C"/>
    <property type="match status" value="1"/>
</dbReference>
<reference evidence="4 5" key="1">
    <citation type="submission" date="2021-03" db="EMBL/GenBank/DDBJ databases">
        <title>Muricauda lutimaris sp. nov. and Muricauda ruestringensis sp. nov, two marine members of the Flavobacteriaceae isolated from deep sea sediments of Western Pacific.</title>
        <authorList>
            <person name="Zhao S."/>
            <person name="Liu R."/>
        </authorList>
    </citation>
    <scope>NUCLEOTIDE SEQUENCE [LARGE SCALE GENOMIC DNA]</scope>
    <source>
        <strain evidence="4 5">BC31-3-A3</strain>
    </source>
</reference>
<keyword evidence="5" id="KW-1185">Reference proteome</keyword>
<dbReference type="PANTHER" id="PTHR30273:SF2">
    <property type="entry name" value="PROTEIN FECR"/>
    <property type="match status" value="1"/>
</dbReference>
<keyword evidence="1" id="KW-0812">Transmembrane</keyword>
<evidence type="ECO:0000256" key="1">
    <source>
        <dbReference type="SAM" id="Phobius"/>
    </source>
</evidence>
<evidence type="ECO:0000313" key="5">
    <source>
        <dbReference type="Proteomes" id="UP000664807"/>
    </source>
</evidence>
<keyword evidence="1" id="KW-1133">Transmembrane helix</keyword>
<dbReference type="InterPro" id="IPR012373">
    <property type="entry name" value="Ferrdict_sens_TM"/>
</dbReference>
<feature type="domain" description="FecR protein" evidence="2">
    <location>
        <begin position="174"/>
        <end position="269"/>
    </location>
</feature>
<protein>
    <submittedName>
        <fullName evidence="4">FecR domain-containing protein</fullName>
    </submittedName>
</protein>
<dbReference type="RefSeq" id="WP_207025884.1">
    <property type="nucleotide sequence ID" value="NZ_JAFLNM010000001.1"/>
</dbReference>
<dbReference type="Pfam" id="PF04773">
    <property type="entry name" value="FecR"/>
    <property type="match status" value="1"/>
</dbReference>
<evidence type="ECO:0000313" key="4">
    <source>
        <dbReference type="EMBL" id="MBO0340222.1"/>
    </source>
</evidence>